<dbReference type="EMBL" id="CP074572">
    <property type="protein sequence ID" value="QVK22897.1"/>
    <property type="molecule type" value="Genomic_DNA"/>
</dbReference>
<reference evidence="7 8" key="1">
    <citation type="journal article" date="2012" name="Int. J. Syst. Evol. Microbiol.">
        <title>Shewanella dokdonensis sp. nov., isolated from seawater.</title>
        <authorList>
            <person name="Sung H.R."/>
            <person name="Yoon J.H."/>
            <person name="Ghim S.Y."/>
        </authorList>
    </citation>
    <scope>NUCLEOTIDE SEQUENCE [LARGE SCALE GENOMIC DNA]</scope>
    <source>
        <strain evidence="7 8">DSM 23626</strain>
    </source>
</reference>
<keyword evidence="8" id="KW-1185">Reference proteome</keyword>
<feature type="domain" description="JmjC" evidence="6">
    <location>
        <begin position="93"/>
        <end position="220"/>
    </location>
</feature>
<evidence type="ECO:0000256" key="2">
    <source>
        <dbReference type="ARBA" id="ARBA00022723"/>
    </source>
</evidence>
<name>A0ABX8DGI6_9GAMM</name>
<dbReference type="Pfam" id="PF08007">
    <property type="entry name" value="JmjC_2"/>
    <property type="match status" value="1"/>
</dbReference>
<evidence type="ECO:0000313" key="7">
    <source>
        <dbReference type="EMBL" id="QVK22897.1"/>
    </source>
</evidence>
<proteinExistence type="predicted"/>
<gene>
    <name evidence="7" type="ORF">KHX94_17240</name>
</gene>
<dbReference type="SMART" id="SM00558">
    <property type="entry name" value="JmjC"/>
    <property type="match status" value="1"/>
</dbReference>
<dbReference type="PANTHER" id="PTHR13096:SF8">
    <property type="entry name" value="RIBOSOMAL OXYGENASE 1"/>
    <property type="match status" value="1"/>
</dbReference>
<evidence type="ECO:0000256" key="4">
    <source>
        <dbReference type="ARBA" id="ARBA00023002"/>
    </source>
</evidence>
<accession>A0ABX8DGI6</accession>
<dbReference type="InterPro" id="IPR046799">
    <property type="entry name" value="ROXA-like_wH"/>
</dbReference>
<keyword evidence="3" id="KW-0223">Dioxygenase</keyword>
<organism evidence="7 8">
    <name type="scientific">Shewanella dokdonensis</name>
    <dbReference type="NCBI Taxonomy" id="712036"/>
    <lineage>
        <taxon>Bacteria</taxon>
        <taxon>Pseudomonadati</taxon>
        <taxon>Pseudomonadota</taxon>
        <taxon>Gammaproteobacteria</taxon>
        <taxon>Alteromonadales</taxon>
        <taxon>Shewanellaceae</taxon>
        <taxon>Shewanella</taxon>
    </lineage>
</organism>
<keyword evidence="5" id="KW-0408">Iron</keyword>
<evidence type="ECO:0000256" key="5">
    <source>
        <dbReference type="ARBA" id="ARBA00023004"/>
    </source>
</evidence>
<evidence type="ECO:0000313" key="8">
    <source>
        <dbReference type="Proteomes" id="UP000676428"/>
    </source>
</evidence>
<dbReference type="Gene3D" id="2.60.120.650">
    <property type="entry name" value="Cupin"/>
    <property type="match status" value="1"/>
</dbReference>
<dbReference type="SUPFAM" id="SSF51197">
    <property type="entry name" value="Clavaminate synthase-like"/>
    <property type="match status" value="1"/>
</dbReference>
<keyword evidence="2" id="KW-0479">Metal-binding</keyword>
<dbReference type="InterPro" id="IPR039994">
    <property type="entry name" value="NO66-like"/>
</dbReference>
<dbReference type="RefSeq" id="WP_213681543.1">
    <property type="nucleotide sequence ID" value="NZ_CP074572.1"/>
</dbReference>
<evidence type="ECO:0000259" key="6">
    <source>
        <dbReference type="PROSITE" id="PS51184"/>
    </source>
</evidence>
<dbReference type="PANTHER" id="PTHR13096">
    <property type="entry name" value="MINA53 MYC INDUCED NUCLEAR ANTIGEN"/>
    <property type="match status" value="1"/>
</dbReference>
<protein>
    <submittedName>
        <fullName evidence="7">Cupin domain-containing protein</fullName>
    </submittedName>
</protein>
<comment type="cofactor">
    <cofactor evidence="1">
        <name>Fe(2+)</name>
        <dbReference type="ChEBI" id="CHEBI:29033"/>
    </cofactor>
</comment>
<dbReference type="InterPro" id="IPR003347">
    <property type="entry name" value="JmjC_dom"/>
</dbReference>
<dbReference type="Gene3D" id="3.40.366.30">
    <property type="entry name" value="50S ribosomal protein L16 arginine hydroxylase, Chain A, Domain 2"/>
    <property type="match status" value="1"/>
</dbReference>
<keyword evidence="4" id="KW-0560">Oxidoreductase</keyword>
<sequence length="379" mass="42598">MYQLTIDKEKFLKEIWQKKPVIFRQAFKDFTDPIAADELAGLACEEEVASRVVVTQAQGNNWQVINGPFEDYDQYGEENWQLLVQAINHWYPDSQPLVEAFRFLPDWRFDDLMASFATPGGGVGPHIDQYDVFIIQGEGRRRWTVGDIGQYQQRGGVTTSPLIENFEPIIDDILEAGDMLYIPPGFPHQGFTLTLAMSYSIGFRAPSQQELLSSMADYLIDSNQGQQRFTSTSEPTQPGLVPAAQQQGLMDLLVSLAKQPAAYQAMLGKLLSQNRFELDICEAERLDAAELQQALQDGAVLSRIGGLKVLLLENDSENRLFINGDSFEFAATDRDYAEMLANQTSVASEQALLMLQRESIQPLLLKLIELGYYYLADAE</sequence>
<evidence type="ECO:0000256" key="3">
    <source>
        <dbReference type="ARBA" id="ARBA00022964"/>
    </source>
</evidence>
<dbReference type="PROSITE" id="PS51184">
    <property type="entry name" value="JMJC"/>
    <property type="match status" value="1"/>
</dbReference>
<evidence type="ECO:0000256" key="1">
    <source>
        <dbReference type="ARBA" id="ARBA00001954"/>
    </source>
</evidence>
<dbReference type="Proteomes" id="UP000676428">
    <property type="component" value="Chromosome"/>
</dbReference>
<dbReference type="Pfam" id="PF20514">
    <property type="entry name" value="WHD_ROXA"/>
    <property type="match status" value="1"/>
</dbReference>